<evidence type="ECO:0000313" key="2">
    <source>
        <dbReference type="Proteomes" id="UP000008721"/>
    </source>
</evidence>
<geneLocation type="plasmid" evidence="1 2">
    <name>pSULKU03</name>
</geneLocation>
<reference evidence="1 2" key="1">
    <citation type="journal article" date="2012" name="Stand. Genomic Sci.">
        <title>Complete genome sequence of the sulfur compounds oxidizing chemolithoautotroph Sulfuricurvum kujiense type strain (YK-1(T)).</title>
        <authorList>
            <person name="Han C."/>
            <person name="Kotsyurbenko O."/>
            <person name="Chertkov O."/>
            <person name="Held B."/>
            <person name="Lapidus A."/>
            <person name="Nolan M."/>
            <person name="Lucas S."/>
            <person name="Hammon N."/>
            <person name="Deshpande S."/>
            <person name="Cheng J.F."/>
            <person name="Tapia R."/>
            <person name="Goodwin L.A."/>
            <person name="Pitluck S."/>
            <person name="Liolios K."/>
            <person name="Pagani I."/>
            <person name="Ivanova N."/>
            <person name="Mavromatis K."/>
            <person name="Mikhailova N."/>
            <person name="Pati A."/>
            <person name="Chen A."/>
            <person name="Palaniappan K."/>
            <person name="Land M."/>
            <person name="Hauser L."/>
            <person name="Chang Y.J."/>
            <person name="Jeffries C.D."/>
            <person name="Brambilla E.M."/>
            <person name="Rohde M."/>
            <person name="Spring S."/>
            <person name="Sikorski J."/>
            <person name="Goker M."/>
            <person name="Woyke T."/>
            <person name="Bristow J."/>
            <person name="Eisen J.A."/>
            <person name="Markowitz V."/>
            <person name="Hugenholtz P."/>
            <person name="Kyrpides N.C."/>
            <person name="Klenk H.P."/>
            <person name="Detter J.C."/>
        </authorList>
    </citation>
    <scope>NUCLEOTIDE SEQUENCE [LARGE SCALE GENOMIC DNA]</scope>
    <source>
        <strain evidence="2">ATCC BAA-921 / DSM 16994 / JCM 11577 / YK-1</strain>
    </source>
</reference>
<keyword evidence="2" id="KW-1185">Reference proteome</keyword>
<dbReference type="OrthoDB" id="9800258at2"/>
<dbReference type="InterPro" id="IPR035093">
    <property type="entry name" value="RelE/ParE_toxin_dom_sf"/>
</dbReference>
<dbReference type="Proteomes" id="UP000008721">
    <property type="component" value="Plasmid pSULKU03"/>
</dbReference>
<dbReference type="KEGG" id="sku:Sulku_2791"/>
<name>E4U423_SULKY</name>
<dbReference type="EMBL" id="CP002358">
    <property type="protein sequence ID" value="ADR35439.1"/>
    <property type="molecule type" value="Genomic_DNA"/>
</dbReference>
<dbReference type="SUPFAM" id="SSF143011">
    <property type="entry name" value="RelE-like"/>
    <property type="match status" value="1"/>
</dbReference>
<protein>
    <submittedName>
        <fullName evidence="1">Addiction module killer protein</fullName>
    </submittedName>
</protein>
<dbReference type="PANTHER" id="PTHR41791">
    <property type="entry name" value="SSL7039 PROTEIN"/>
    <property type="match status" value="1"/>
</dbReference>
<dbReference type="HOGENOM" id="CLU_152445_1_0_7"/>
<dbReference type="InterPro" id="IPR009241">
    <property type="entry name" value="HigB-like"/>
</dbReference>
<evidence type="ECO:0000313" key="1">
    <source>
        <dbReference type="EMBL" id="ADR35439.1"/>
    </source>
</evidence>
<dbReference type="PANTHER" id="PTHR41791:SF1">
    <property type="entry name" value="SSL7039 PROTEIN"/>
    <property type="match status" value="1"/>
</dbReference>
<dbReference type="NCBIfam" id="TIGR02683">
    <property type="entry name" value="upstrm_HI1419"/>
    <property type="match status" value="1"/>
</dbReference>
<dbReference type="AlphaFoldDB" id="E4U423"/>
<dbReference type="InterPro" id="IPR014056">
    <property type="entry name" value="TypeIITA-like_toxin_pred"/>
</dbReference>
<accession>E4U423</accession>
<keyword evidence="1" id="KW-0614">Plasmid</keyword>
<dbReference type="Pfam" id="PF05973">
    <property type="entry name" value="Gp49"/>
    <property type="match status" value="1"/>
</dbReference>
<dbReference type="RefSeq" id="WP_013450047.1">
    <property type="nucleotide sequence ID" value="NC_014756.1"/>
</dbReference>
<gene>
    <name evidence="1" type="ordered locus">Sulku_2791</name>
</gene>
<dbReference type="PIRSF" id="PIRSF028744">
    <property type="entry name" value="Addict_mod_HI1419"/>
    <property type="match status" value="1"/>
</dbReference>
<organism evidence="1 2">
    <name type="scientific">Sulfuricurvum kujiense (strain ATCC BAA-921 / DSM 16994 / JCM 11577 / YK-1)</name>
    <dbReference type="NCBI Taxonomy" id="709032"/>
    <lineage>
        <taxon>Bacteria</taxon>
        <taxon>Pseudomonadati</taxon>
        <taxon>Campylobacterota</taxon>
        <taxon>Epsilonproteobacteria</taxon>
        <taxon>Campylobacterales</taxon>
        <taxon>Sulfurimonadaceae</taxon>
        <taxon>Sulfuricurvum</taxon>
    </lineage>
</organism>
<sequence>MYNIQQTQKFSQWLIKLKDMRARIAIARRIERAQCGNLGDAKSVGESVYEMRIDMGPGYRLYYTMRGDEIIVLLVGGDKSTQQRDIEKAIEMAKEI</sequence>
<proteinExistence type="predicted"/>